<accession>A0A0P1HPV6</accession>
<reference evidence="1 2" key="1">
    <citation type="submission" date="2015-09" db="EMBL/GenBank/DDBJ databases">
        <authorList>
            <consortium name="Swine Surveillance"/>
        </authorList>
    </citation>
    <scope>NUCLEOTIDE SEQUENCE [LARGE SCALE GENOMIC DNA]</scope>
    <source>
        <strain evidence="1 2">CECT 8399</strain>
    </source>
</reference>
<protein>
    <submittedName>
        <fullName evidence="1">Uncharacterized protein</fullName>
    </submittedName>
</protein>
<dbReference type="Gene3D" id="3.30.70.100">
    <property type="match status" value="1"/>
</dbReference>
<sequence length="154" mass="16784">MTMTQLSLIDRIESILANWGAEGSGQPGEDAWKALAKCPNNQPVTLVNFFKMRDSALYPKDFAAAQSNISGQEAFQRYAAVSMPSLEKVGGKFLLVAPFGKTFIGTAEEWDLVAIGSYPNPSALLSLFELEAYREAYIHRIAACSDQKVSLCLG</sequence>
<evidence type="ECO:0000313" key="2">
    <source>
        <dbReference type="Proteomes" id="UP000051326"/>
    </source>
</evidence>
<organism evidence="1 2">
    <name type="scientific">Leisingera aquaemixtae</name>
    <dbReference type="NCBI Taxonomy" id="1396826"/>
    <lineage>
        <taxon>Bacteria</taxon>
        <taxon>Pseudomonadati</taxon>
        <taxon>Pseudomonadota</taxon>
        <taxon>Alphaproteobacteria</taxon>
        <taxon>Rhodobacterales</taxon>
        <taxon>Roseobacteraceae</taxon>
        <taxon>Leisingera</taxon>
    </lineage>
</organism>
<name>A0A0P1HPV6_9RHOB</name>
<dbReference type="AlphaFoldDB" id="A0A0P1HPV6"/>
<dbReference type="RefSeq" id="WP_058285775.1">
    <property type="nucleotide sequence ID" value="NZ_CYSR01000021.1"/>
</dbReference>
<dbReference type="EMBL" id="CYSR01000021">
    <property type="protein sequence ID" value="CUH99636.1"/>
    <property type="molecule type" value="Genomic_DNA"/>
</dbReference>
<evidence type="ECO:0000313" key="1">
    <source>
        <dbReference type="EMBL" id="CUH99636.1"/>
    </source>
</evidence>
<proteinExistence type="predicted"/>
<dbReference type="STRING" id="1396826.PHA8399_01758"/>
<dbReference type="SUPFAM" id="SSF54909">
    <property type="entry name" value="Dimeric alpha+beta barrel"/>
    <property type="match status" value="1"/>
</dbReference>
<gene>
    <name evidence="1" type="ORF">PHA8399_01758</name>
</gene>
<dbReference type="Proteomes" id="UP000051326">
    <property type="component" value="Unassembled WGS sequence"/>
</dbReference>
<dbReference type="InterPro" id="IPR011008">
    <property type="entry name" value="Dimeric_a/b-barrel"/>
</dbReference>